<reference evidence="6" key="1">
    <citation type="submission" date="2020-06" db="EMBL/GenBank/DDBJ databases">
        <title>Draft genome of Bugula neritina, a colonial animal packing powerful symbionts and potential medicines.</title>
        <authorList>
            <person name="Rayko M."/>
        </authorList>
    </citation>
    <scope>NUCLEOTIDE SEQUENCE [LARGE SCALE GENOMIC DNA]</scope>
    <source>
        <strain evidence="6">Kwan_BN1</strain>
    </source>
</reference>
<protein>
    <recommendedName>
        <fullName evidence="5">EGF-like domain-containing protein</fullName>
    </recommendedName>
</protein>
<sequence length="71" mass="8007">MAPDVNILEDNTSVYVWKGGQVCNDCETEVNECETFSPCYNNATCEDLIAGYRCHCLPGYNGKCDRRLYSN</sequence>
<dbReference type="PROSITE" id="PS00010">
    <property type="entry name" value="ASX_HYDROXYL"/>
    <property type="match status" value="1"/>
</dbReference>
<dbReference type="Proteomes" id="UP000593567">
    <property type="component" value="Unassembled WGS sequence"/>
</dbReference>
<accession>A0A7J7KDY5</accession>
<dbReference type="AlphaFoldDB" id="A0A7J7KDY5"/>
<dbReference type="GO" id="GO:0005509">
    <property type="term" value="F:calcium ion binding"/>
    <property type="evidence" value="ECO:0007669"/>
    <property type="project" value="InterPro"/>
</dbReference>
<dbReference type="PROSITE" id="PS01187">
    <property type="entry name" value="EGF_CA"/>
    <property type="match status" value="1"/>
</dbReference>
<dbReference type="InterPro" id="IPR001881">
    <property type="entry name" value="EGF-like_Ca-bd_dom"/>
</dbReference>
<keyword evidence="2" id="KW-0677">Repeat</keyword>
<evidence type="ECO:0000313" key="7">
    <source>
        <dbReference type="Proteomes" id="UP000593567"/>
    </source>
</evidence>
<proteinExistence type="predicted"/>
<feature type="domain" description="EGF-like" evidence="5">
    <location>
        <begin position="29"/>
        <end position="65"/>
    </location>
</feature>
<evidence type="ECO:0000313" key="6">
    <source>
        <dbReference type="EMBL" id="KAF6036124.1"/>
    </source>
</evidence>
<dbReference type="InterPro" id="IPR018097">
    <property type="entry name" value="EGF_Ca-bd_CS"/>
</dbReference>
<comment type="caution">
    <text evidence="4">Lacks conserved residue(s) required for the propagation of feature annotation.</text>
</comment>
<dbReference type="CDD" id="cd00054">
    <property type="entry name" value="EGF_CA"/>
    <property type="match status" value="1"/>
</dbReference>
<dbReference type="SMART" id="SM00179">
    <property type="entry name" value="EGF_CA"/>
    <property type="match status" value="1"/>
</dbReference>
<dbReference type="InterPro" id="IPR013032">
    <property type="entry name" value="EGF-like_CS"/>
</dbReference>
<name>A0A7J7KDY5_BUGNE</name>
<comment type="caution">
    <text evidence="6">The sequence shown here is derived from an EMBL/GenBank/DDBJ whole genome shotgun (WGS) entry which is preliminary data.</text>
</comment>
<dbReference type="OrthoDB" id="6040416at2759"/>
<dbReference type="PROSITE" id="PS50026">
    <property type="entry name" value="EGF_3"/>
    <property type="match status" value="1"/>
</dbReference>
<keyword evidence="1 4" id="KW-0245">EGF-like domain</keyword>
<dbReference type="Pfam" id="PF12661">
    <property type="entry name" value="hEGF"/>
    <property type="match status" value="1"/>
</dbReference>
<dbReference type="InterPro" id="IPR000742">
    <property type="entry name" value="EGF"/>
</dbReference>
<evidence type="ECO:0000256" key="3">
    <source>
        <dbReference type="ARBA" id="ARBA00023157"/>
    </source>
</evidence>
<keyword evidence="3" id="KW-1015">Disulfide bond</keyword>
<evidence type="ECO:0000256" key="2">
    <source>
        <dbReference type="ARBA" id="ARBA00022737"/>
    </source>
</evidence>
<dbReference type="SUPFAM" id="SSF57196">
    <property type="entry name" value="EGF/Laminin"/>
    <property type="match status" value="1"/>
</dbReference>
<organism evidence="6 7">
    <name type="scientific">Bugula neritina</name>
    <name type="common">Brown bryozoan</name>
    <name type="synonym">Sertularia neritina</name>
    <dbReference type="NCBI Taxonomy" id="10212"/>
    <lineage>
        <taxon>Eukaryota</taxon>
        <taxon>Metazoa</taxon>
        <taxon>Spiralia</taxon>
        <taxon>Lophotrochozoa</taxon>
        <taxon>Bryozoa</taxon>
        <taxon>Gymnolaemata</taxon>
        <taxon>Cheilostomatida</taxon>
        <taxon>Flustrina</taxon>
        <taxon>Buguloidea</taxon>
        <taxon>Bugulidae</taxon>
        <taxon>Bugula</taxon>
    </lineage>
</organism>
<keyword evidence="7" id="KW-1185">Reference proteome</keyword>
<gene>
    <name evidence="6" type="ORF">EB796_005552</name>
</gene>
<dbReference type="Gene3D" id="2.10.25.10">
    <property type="entry name" value="Laminin"/>
    <property type="match status" value="1"/>
</dbReference>
<evidence type="ECO:0000256" key="1">
    <source>
        <dbReference type="ARBA" id="ARBA00022536"/>
    </source>
</evidence>
<dbReference type="FunFam" id="2.10.25.10:FF:000031">
    <property type="entry name" value="neurogenic locus notch homolog protein 3"/>
    <property type="match status" value="1"/>
</dbReference>
<dbReference type="InterPro" id="IPR000152">
    <property type="entry name" value="EGF-type_Asp/Asn_hydroxyl_site"/>
</dbReference>
<dbReference type="EMBL" id="VXIV02000773">
    <property type="protein sequence ID" value="KAF6036124.1"/>
    <property type="molecule type" value="Genomic_DNA"/>
</dbReference>
<evidence type="ECO:0000259" key="5">
    <source>
        <dbReference type="PROSITE" id="PS50026"/>
    </source>
</evidence>
<evidence type="ECO:0000256" key="4">
    <source>
        <dbReference type="PROSITE-ProRule" id="PRU00076"/>
    </source>
</evidence>